<dbReference type="PANTHER" id="PTHR43774">
    <property type="entry name" value="PEPTIDE METHIONINE SULFOXIDE REDUCTASE"/>
    <property type="match status" value="1"/>
</dbReference>
<protein>
    <recommendedName>
        <fullName evidence="2">peptide-methionine (S)-S-oxide reductase</fullName>
        <ecNumber evidence="2">1.8.4.11</ecNumber>
    </recommendedName>
    <alternativeName>
        <fullName evidence="4">Peptide-methionine (S)-S-oxide reductase</fullName>
    </alternativeName>
</protein>
<sequence>MPGVLRSLVGYCGGEKPDPTYRSVCGGDGHTEAMLLEYDPSQITFEQILNEFYDQHVPFRPTKKQYRSAVWPQNDEQLRIAERVKAEREQAGGRTLFTDIEEPTKWYDAEEYHQKYVEKSRNRW</sequence>
<evidence type="ECO:0000313" key="7">
    <source>
        <dbReference type="EMBL" id="GHP01266.1"/>
    </source>
</evidence>
<dbReference type="Proteomes" id="UP000660262">
    <property type="component" value="Unassembled WGS sequence"/>
</dbReference>
<dbReference type="EC" id="1.8.4.11" evidence="2"/>
<evidence type="ECO:0000313" key="6">
    <source>
        <dbReference type="EMBL" id="CAD8218357.1"/>
    </source>
</evidence>
<evidence type="ECO:0000256" key="2">
    <source>
        <dbReference type="ARBA" id="ARBA00012502"/>
    </source>
</evidence>
<evidence type="ECO:0000256" key="4">
    <source>
        <dbReference type="ARBA" id="ARBA00030643"/>
    </source>
</evidence>
<dbReference type="InterPro" id="IPR002569">
    <property type="entry name" value="Met_Sox_Rdtase_MsrA_dom"/>
</dbReference>
<dbReference type="Gene3D" id="3.30.1060.10">
    <property type="entry name" value="Peptide methionine sulphoxide reductase MsrA"/>
    <property type="match status" value="1"/>
</dbReference>
<dbReference type="EMBL" id="HBDW01002581">
    <property type="protein sequence ID" value="CAD8218357.1"/>
    <property type="molecule type" value="Transcribed_RNA"/>
</dbReference>
<dbReference type="EMBL" id="BNJQ01000001">
    <property type="protein sequence ID" value="GHP01266.1"/>
    <property type="molecule type" value="Genomic_DNA"/>
</dbReference>
<dbReference type="PANTHER" id="PTHR43774:SF1">
    <property type="entry name" value="PEPTIDE METHIONINE SULFOXIDE REDUCTASE MSRA 2"/>
    <property type="match status" value="1"/>
</dbReference>
<dbReference type="Pfam" id="PF01625">
    <property type="entry name" value="PMSR"/>
    <property type="match status" value="1"/>
</dbReference>
<organism evidence="6">
    <name type="scientific">Pycnococcus provasolii</name>
    <dbReference type="NCBI Taxonomy" id="41880"/>
    <lineage>
        <taxon>Eukaryota</taxon>
        <taxon>Viridiplantae</taxon>
        <taxon>Chlorophyta</taxon>
        <taxon>Pseudoscourfieldiophyceae</taxon>
        <taxon>Pseudoscourfieldiales</taxon>
        <taxon>Pycnococcaceae</taxon>
        <taxon>Pycnococcus</taxon>
    </lineage>
</organism>
<reference evidence="6" key="2">
    <citation type="submission" date="2021-01" db="EMBL/GenBank/DDBJ databases">
        <authorList>
            <person name="Corre E."/>
            <person name="Pelletier E."/>
            <person name="Niang G."/>
            <person name="Scheremetjew M."/>
            <person name="Finn R."/>
            <person name="Kale V."/>
            <person name="Holt S."/>
            <person name="Cochrane G."/>
            <person name="Meng A."/>
            <person name="Brown T."/>
            <person name="Cohen L."/>
        </authorList>
    </citation>
    <scope>NUCLEOTIDE SEQUENCE</scope>
    <source>
        <strain evidence="6">RCC251</strain>
    </source>
</reference>
<comment type="similarity">
    <text evidence="1">Belongs to the MsrA Met sulfoxide reductase family.</text>
</comment>
<feature type="domain" description="Peptide methionine sulphoxide reductase MsrA" evidence="5">
    <location>
        <begin position="1"/>
        <end position="123"/>
    </location>
</feature>
<evidence type="ECO:0000256" key="1">
    <source>
        <dbReference type="ARBA" id="ARBA00005591"/>
    </source>
</evidence>
<keyword evidence="8" id="KW-1185">Reference proteome</keyword>
<reference evidence="7" key="1">
    <citation type="submission" date="2020-10" db="EMBL/GenBank/DDBJ databases">
        <title>Unveiling of a novel bifunctional photoreceptor, Dualchrome1, isolated from a cosmopolitan green alga.</title>
        <authorList>
            <person name="Suzuki S."/>
            <person name="Kawachi M."/>
        </authorList>
    </citation>
    <scope>NUCLEOTIDE SEQUENCE</scope>
    <source>
        <strain evidence="7">NIES 2893</strain>
    </source>
</reference>
<dbReference type="AlphaFoldDB" id="A0A6T5WS44"/>
<evidence type="ECO:0000259" key="5">
    <source>
        <dbReference type="Pfam" id="PF01625"/>
    </source>
</evidence>
<dbReference type="InterPro" id="IPR036509">
    <property type="entry name" value="Met_Sox_Rdtase_MsrA_sf"/>
</dbReference>
<evidence type="ECO:0000256" key="3">
    <source>
        <dbReference type="ARBA" id="ARBA00023002"/>
    </source>
</evidence>
<keyword evidence="3" id="KW-0560">Oxidoreductase</keyword>
<dbReference type="SUPFAM" id="SSF55068">
    <property type="entry name" value="Peptide methionine sulfoxide reductase"/>
    <property type="match status" value="1"/>
</dbReference>
<dbReference type="GO" id="GO:0008113">
    <property type="term" value="F:peptide-methionine (S)-S-oxide reductase activity"/>
    <property type="evidence" value="ECO:0007669"/>
    <property type="project" value="UniProtKB-EC"/>
</dbReference>
<evidence type="ECO:0000313" key="8">
    <source>
        <dbReference type="Proteomes" id="UP000660262"/>
    </source>
</evidence>
<accession>A0A6T5WS44</accession>
<proteinExistence type="inferred from homology"/>
<name>A0A6T5WS44_9CHLO</name>
<gene>
    <name evidence="6" type="ORF">PPRO1472_LOCUS1801</name>
    <name evidence="7" type="ORF">PPROV_000002200</name>
</gene>
<dbReference type="OrthoDB" id="77405at2759"/>